<dbReference type="EnsemblMetazoa" id="ACOM027006-RA">
    <property type="protein sequence ID" value="ACOM027006-PA.1"/>
    <property type="gene ID" value="ACOM027006"/>
</dbReference>
<dbReference type="Proteomes" id="UP000075882">
    <property type="component" value="Unassembled WGS sequence"/>
</dbReference>
<reference key="1">
    <citation type="journal article" date="2019" name="Genes (Basel)">
        <title>A High-Quality De novo Genome Assembly from a Single Mosquito Using PacBio Sequencing.</title>
        <authorList>
            <person name="Kingan S.B."/>
            <person name="Heaton H."/>
            <person name="Cudini J."/>
            <person name="Lambert C.C."/>
            <person name="Baybayan P."/>
            <person name="Galvin B.D."/>
            <person name="Durbin R."/>
            <person name="Korlach J."/>
            <person name="Lawniczak M.K.N."/>
        </authorList>
    </citation>
    <scope>NUCLEOTIDE SEQUENCE [LARGE SCALE GENOMIC DNA]</scope>
    <source>
        <strain>Mali-NIH</strain>
    </source>
</reference>
<dbReference type="STRING" id="1518534.A0A182KU73"/>
<feature type="domain" description="Glucosidase II beta subunit N-terminal" evidence="2">
    <location>
        <begin position="124"/>
        <end position="222"/>
    </location>
</feature>
<dbReference type="Proteomes" id="UP001105220">
    <property type="component" value="Unplaced"/>
</dbReference>
<dbReference type="VEuPathDB" id="VectorBase:ACOM027006"/>
<dbReference type="GO" id="GO:0017177">
    <property type="term" value="C:glucosidase II complex"/>
    <property type="evidence" value="ECO:0007669"/>
    <property type="project" value="TreeGrafter"/>
</dbReference>
<dbReference type="PANTHER" id="PTHR12630">
    <property type="entry name" value="N-LINKED OLIGOSACCHARIDE PROCESSING"/>
    <property type="match status" value="1"/>
</dbReference>
<dbReference type="GO" id="GO:0006491">
    <property type="term" value="P:N-glycan processing"/>
    <property type="evidence" value="ECO:0007669"/>
    <property type="project" value="TreeGrafter"/>
</dbReference>
<reference evidence="3" key="2">
    <citation type="submission" date="2020-05" db="UniProtKB">
        <authorList>
            <consortium name="EnsemblMetazoa"/>
        </authorList>
    </citation>
    <scope>IDENTIFICATION</scope>
    <source>
        <strain evidence="3">Ngousso</strain>
    </source>
</reference>
<dbReference type="KEGG" id="acoz:120956704"/>
<dbReference type="VEuPathDB" id="VectorBase:ACON001092"/>
<dbReference type="InterPro" id="IPR028146">
    <property type="entry name" value="PRKCSH_N"/>
</dbReference>
<evidence type="ECO:0000256" key="1">
    <source>
        <dbReference type="SAM" id="Phobius"/>
    </source>
</evidence>
<dbReference type="GeneID" id="120956704"/>
<keyword evidence="1" id="KW-0472">Membrane</keyword>
<protein>
    <submittedName>
        <fullName evidence="3">PRKCSH-like domain-containing protein</fullName>
    </submittedName>
</protein>
<feature type="transmembrane region" description="Helical" evidence="1">
    <location>
        <begin position="21"/>
        <end position="41"/>
    </location>
</feature>
<keyword evidence="1" id="KW-1133">Transmembrane helix</keyword>
<organism evidence="3 4">
    <name type="scientific">Anopheles coluzzii</name>
    <name type="common">African malaria mosquito</name>
    <dbReference type="NCBI Taxonomy" id="1518534"/>
    <lineage>
        <taxon>Eukaryota</taxon>
        <taxon>Metazoa</taxon>
        <taxon>Ecdysozoa</taxon>
        <taxon>Arthropoda</taxon>
        <taxon>Hexapoda</taxon>
        <taxon>Insecta</taxon>
        <taxon>Pterygota</taxon>
        <taxon>Neoptera</taxon>
        <taxon>Endopterygota</taxon>
        <taxon>Diptera</taxon>
        <taxon>Nematocera</taxon>
        <taxon>Culicoidea</taxon>
        <taxon>Culicidae</taxon>
        <taxon>Anophelinae</taxon>
        <taxon>Anopheles</taxon>
    </lineage>
</organism>
<accession>A0A182KU73</accession>
<dbReference type="InterPro" id="IPR039794">
    <property type="entry name" value="Gtb1-like"/>
</dbReference>
<evidence type="ECO:0000313" key="3">
    <source>
        <dbReference type="EnsemblMetazoa" id="ACON001092-PA"/>
    </source>
</evidence>
<proteinExistence type="predicted"/>
<keyword evidence="4" id="KW-1185">Reference proteome</keyword>
<keyword evidence="1" id="KW-0812">Transmembrane</keyword>
<dbReference type="EnsemblMetazoa" id="ACON001092-RA">
    <property type="protein sequence ID" value="ACON001092-PA"/>
    <property type="gene ID" value="ACON001092"/>
</dbReference>
<dbReference type="PANTHER" id="PTHR12630:SF1">
    <property type="entry name" value="GLUCOSIDASE 2 SUBUNIT BETA"/>
    <property type="match status" value="1"/>
</dbReference>
<dbReference type="RefSeq" id="XP_040234332.1">
    <property type="nucleotide sequence ID" value="XM_040378398.2"/>
</dbReference>
<dbReference type="VEuPathDB" id="VectorBase:ACMO_010636"/>
<dbReference type="Pfam" id="PF12999">
    <property type="entry name" value="PRKCSH-like"/>
    <property type="match status" value="1"/>
</dbReference>
<evidence type="ECO:0000259" key="2">
    <source>
        <dbReference type="Pfam" id="PF12999"/>
    </source>
</evidence>
<dbReference type="VEuPathDB" id="VectorBase:ACON2_039174"/>
<sequence length="241" mass="28143">MRKTWIKRDNIYHKPLYKQKLKFTLFLVVLMGISFFIYQLVYISQLLTLESNHVVHETHLLKQNPITSISLDGRHEVDNLQGRFGKLTQEQNYKSRNKTNSIPNISEEISFVYPKKIGNAERHIFRGIRVVDLHRYSVNKGVKNFRCFTSLREIPWEWVNDDYCDCPDDGSDEPSTSACPRGRFYCKFQRRHNTGRGKDMFISSGRVNDGICDCCDGSDEWLTRRSTGPSHLCGDECKTEY</sequence>
<name>A0A182KU73_ANOCL</name>
<evidence type="ECO:0000313" key="4">
    <source>
        <dbReference type="Proteomes" id="UP001105220"/>
    </source>
</evidence>
<dbReference type="AlphaFoldDB" id="A0A182KU73"/>